<dbReference type="Proteomes" id="UP001054945">
    <property type="component" value="Unassembled WGS sequence"/>
</dbReference>
<gene>
    <name evidence="1" type="ORF">CEXT_537431</name>
</gene>
<keyword evidence="2" id="KW-1185">Reference proteome</keyword>
<accession>A0AAV4XJG2</accession>
<dbReference type="EMBL" id="BPLR01017721">
    <property type="protein sequence ID" value="GIY93918.1"/>
    <property type="molecule type" value="Genomic_DNA"/>
</dbReference>
<protein>
    <submittedName>
        <fullName evidence="1">Uncharacterized protein</fullName>
    </submittedName>
</protein>
<dbReference type="AlphaFoldDB" id="A0AAV4XJG2"/>
<organism evidence="1 2">
    <name type="scientific">Caerostris extrusa</name>
    <name type="common">Bark spider</name>
    <name type="synonym">Caerostris bankana</name>
    <dbReference type="NCBI Taxonomy" id="172846"/>
    <lineage>
        <taxon>Eukaryota</taxon>
        <taxon>Metazoa</taxon>
        <taxon>Ecdysozoa</taxon>
        <taxon>Arthropoda</taxon>
        <taxon>Chelicerata</taxon>
        <taxon>Arachnida</taxon>
        <taxon>Araneae</taxon>
        <taxon>Araneomorphae</taxon>
        <taxon>Entelegynae</taxon>
        <taxon>Araneoidea</taxon>
        <taxon>Araneidae</taxon>
        <taxon>Caerostris</taxon>
    </lineage>
</organism>
<proteinExistence type="predicted"/>
<comment type="caution">
    <text evidence="1">The sequence shown here is derived from an EMBL/GenBank/DDBJ whole genome shotgun (WGS) entry which is preliminary data.</text>
</comment>
<reference evidence="1 2" key="1">
    <citation type="submission" date="2021-06" db="EMBL/GenBank/DDBJ databases">
        <title>Caerostris extrusa draft genome.</title>
        <authorList>
            <person name="Kono N."/>
            <person name="Arakawa K."/>
        </authorList>
    </citation>
    <scope>NUCLEOTIDE SEQUENCE [LARGE SCALE GENOMIC DNA]</scope>
</reference>
<evidence type="ECO:0000313" key="2">
    <source>
        <dbReference type="Proteomes" id="UP001054945"/>
    </source>
</evidence>
<evidence type="ECO:0000313" key="1">
    <source>
        <dbReference type="EMBL" id="GIY93918.1"/>
    </source>
</evidence>
<name>A0AAV4XJG2_CAEEX</name>
<sequence>MISLPYPLPIFQRKQHLPKRMAIFAQHKRLPDEKQVGLPVHECSVHEFFCFFLAAFLFISDRKQHLPRRMVILTQHKRLPDEKQVGLPVDHPPR</sequence>